<proteinExistence type="predicted"/>
<dbReference type="Proteomes" id="UP000263489">
    <property type="component" value="Unassembled WGS sequence"/>
</dbReference>
<sequence length="49" mass="5412">MSITPELVEVLPAHKFDEASLLSWLQEAIPGFGTRLDVRQFQGGQSNPT</sequence>
<gene>
    <name evidence="1" type="ORF">DC045_15455</name>
</gene>
<dbReference type="Gene3D" id="3.30.200.20">
    <property type="entry name" value="Phosphorylase Kinase, domain 1"/>
    <property type="match status" value="1"/>
</dbReference>
<dbReference type="AlphaFoldDB" id="A0A352IW34"/>
<accession>A0A352IW34</accession>
<keyword evidence="1" id="KW-0808">Transferase</keyword>
<dbReference type="EMBL" id="DNNA01000246">
    <property type="protein sequence ID" value="HBC35667.1"/>
    <property type="molecule type" value="Genomic_DNA"/>
</dbReference>
<dbReference type="GO" id="GO:0016740">
    <property type="term" value="F:transferase activity"/>
    <property type="evidence" value="ECO:0007669"/>
    <property type="project" value="UniProtKB-KW"/>
</dbReference>
<evidence type="ECO:0000313" key="2">
    <source>
        <dbReference type="Proteomes" id="UP000263489"/>
    </source>
</evidence>
<reference evidence="1 2" key="1">
    <citation type="journal article" date="2018" name="Nat. Biotechnol.">
        <title>A standardized bacterial taxonomy based on genome phylogeny substantially revises the tree of life.</title>
        <authorList>
            <person name="Parks D.H."/>
            <person name="Chuvochina M."/>
            <person name="Waite D.W."/>
            <person name="Rinke C."/>
            <person name="Skarshewski A."/>
            <person name="Chaumeil P.A."/>
            <person name="Hugenholtz P."/>
        </authorList>
    </citation>
    <scope>NUCLEOTIDE SEQUENCE [LARGE SCALE GENOMIC DNA]</scope>
    <source>
        <strain evidence="1">UBA9380</strain>
    </source>
</reference>
<protein>
    <submittedName>
        <fullName evidence="1">Phosphotransferase family protein</fullName>
    </submittedName>
</protein>
<comment type="caution">
    <text evidence="1">The sequence shown here is derived from an EMBL/GenBank/DDBJ whole genome shotgun (WGS) entry which is preliminary data.</text>
</comment>
<evidence type="ECO:0000313" key="1">
    <source>
        <dbReference type="EMBL" id="HBC35667.1"/>
    </source>
</evidence>
<feature type="non-terminal residue" evidence="1">
    <location>
        <position position="49"/>
    </location>
</feature>
<organism evidence="1 2">
    <name type="scientific">Marinobacter adhaerens</name>
    <dbReference type="NCBI Taxonomy" id="1033846"/>
    <lineage>
        <taxon>Bacteria</taxon>
        <taxon>Pseudomonadati</taxon>
        <taxon>Pseudomonadota</taxon>
        <taxon>Gammaproteobacteria</taxon>
        <taxon>Pseudomonadales</taxon>
        <taxon>Marinobacteraceae</taxon>
        <taxon>Marinobacter</taxon>
    </lineage>
</organism>
<name>A0A352IW34_9GAMM</name>